<evidence type="ECO:0000313" key="3">
    <source>
        <dbReference type="Proteomes" id="UP000186456"/>
    </source>
</evidence>
<organism evidence="2 3">
    <name type="scientific">Microbacterium testaceum (strain StLB037)</name>
    <dbReference type="NCBI Taxonomy" id="979556"/>
    <lineage>
        <taxon>Bacteria</taxon>
        <taxon>Bacillati</taxon>
        <taxon>Actinomycetota</taxon>
        <taxon>Actinomycetes</taxon>
        <taxon>Micrococcales</taxon>
        <taxon>Microbacteriaceae</taxon>
        <taxon>Microbacterium</taxon>
    </lineage>
</organism>
<dbReference type="Proteomes" id="UP000186456">
    <property type="component" value="Unassembled WGS sequence"/>
</dbReference>
<evidence type="ECO:0000313" key="2">
    <source>
        <dbReference type="EMBL" id="SDO98918.1"/>
    </source>
</evidence>
<gene>
    <name evidence="2" type="ORF">SAMN04487788_1695</name>
</gene>
<accession>A0A1H0P2F9</accession>
<reference evidence="2 3" key="1">
    <citation type="submission" date="2016-10" db="EMBL/GenBank/DDBJ databases">
        <authorList>
            <person name="de Groot N.N."/>
        </authorList>
    </citation>
    <scope>NUCLEOTIDE SEQUENCE [LARGE SCALE GENOMIC DNA]</scope>
    <source>
        <strain evidence="2 3">StLB037</strain>
    </source>
</reference>
<dbReference type="AlphaFoldDB" id="A0A1H0P2F9"/>
<dbReference type="EMBL" id="FNJN01000003">
    <property type="protein sequence ID" value="SDO98918.1"/>
    <property type="molecule type" value="Genomic_DNA"/>
</dbReference>
<dbReference type="RefSeq" id="WP_074695177.1">
    <property type="nucleotide sequence ID" value="NZ_FNJN01000003.1"/>
</dbReference>
<dbReference type="Pfam" id="PF18863">
    <property type="entry name" value="AbiJ_NTD4"/>
    <property type="match status" value="1"/>
</dbReference>
<evidence type="ECO:0000259" key="1">
    <source>
        <dbReference type="Pfam" id="PF18863"/>
    </source>
</evidence>
<proteinExistence type="predicted"/>
<protein>
    <recommendedName>
        <fullName evidence="1">HEPN AbiJ-N-terminal domain-containing protein</fullName>
    </recommendedName>
</protein>
<name>A0A1H0P2F9_MICTS</name>
<sequence length="286" mass="31676">MAGFAERLGHRHARSLVQSEDLDQETRIELWNVITRLRHQIDEAKYESNFDDDTEANLLADIWTSELHQPLDEIGQTDSTWGAIKHHILRAEWYDVLDLTEAIAKSLERHQTFWTSGLFSALTDSCNRSFERFLVGYRFIGLEVTPIDSTVEAQAVTEAQEAAAQLAGARHALNRAVELLADRQVPDYPNSMKESVSAVEAVVRTITGARTLGAGLQALEGSGVKLHPALKEAWSKMYGYTSDGSGIRHGGLEAAEVDQALAKYFLVTCSAFVSYLVEEGRQAGLL</sequence>
<feature type="domain" description="HEPN AbiJ-N-terminal" evidence="1">
    <location>
        <begin position="4"/>
        <end position="159"/>
    </location>
</feature>
<dbReference type="InterPro" id="IPR049503">
    <property type="entry name" value="AbiJ_NTD4"/>
</dbReference>